<feature type="transmembrane region" description="Helical" evidence="6">
    <location>
        <begin position="236"/>
        <end position="255"/>
    </location>
</feature>
<feature type="transmembrane region" description="Helical" evidence="6">
    <location>
        <begin position="267"/>
        <end position="286"/>
    </location>
</feature>
<dbReference type="AlphaFoldDB" id="A0A1S7LJ01"/>
<reference evidence="7" key="1">
    <citation type="submission" date="2015-04" db="EMBL/GenBank/DDBJ databases">
        <authorList>
            <person name="Syromyatnikov M.Y."/>
            <person name="Popov V.N."/>
        </authorList>
    </citation>
    <scope>NUCLEOTIDE SEQUENCE</scope>
    <source>
        <strain evidence="7">MO-1</strain>
    </source>
</reference>
<evidence type="ECO:0000256" key="4">
    <source>
        <dbReference type="ARBA" id="ARBA00022989"/>
    </source>
</evidence>
<keyword evidence="2" id="KW-1003">Cell membrane</keyword>
<feature type="transmembrane region" description="Helical" evidence="6">
    <location>
        <begin position="27"/>
        <end position="48"/>
    </location>
</feature>
<evidence type="ECO:0000313" key="7">
    <source>
        <dbReference type="EMBL" id="CRH06932.1"/>
    </source>
</evidence>
<evidence type="ECO:0000256" key="1">
    <source>
        <dbReference type="ARBA" id="ARBA00004651"/>
    </source>
</evidence>
<feature type="transmembrane region" description="Helical" evidence="6">
    <location>
        <begin position="306"/>
        <end position="325"/>
    </location>
</feature>
<name>A0A1S7LJ01_MAGMO</name>
<gene>
    <name evidence="7" type="ORF">MAGMO_2784</name>
</gene>
<proteinExistence type="predicted"/>
<dbReference type="GO" id="GO:0044341">
    <property type="term" value="P:sodium-dependent phosphate transport"/>
    <property type="evidence" value="ECO:0007669"/>
    <property type="project" value="InterPro"/>
</dbReference>
<keyword evidence="4 6" id="KW-1133">Transmembrane helix</keyword>
<dbReference type="GO" id="GO:0005886">
    <property type="term" value="C:plasma membrane"/>
    <property type="evidence" value="ECO:0007669"/>
    <property type="project" value="UniProtKB-SubCell"/>
</dbReference>
<evidence type="ECO:0000256" key="2">
    <source>
        <dbReference type="ARBA" id="ARBA00022475"/>
    </source>
</evidence>
<comment type="subcellular location">
    <subcellularLocation>
        <location evidence="1">Cell membrane</location>
        <topology evidence="1">Multi-pass membrane protein</topology>
    </subcellularLocation>
</comment>
<dbReference type="PANTHER" id="PTHR10010">
    <property type="entry name" value="SOLUTE CARRIER FAMILY 34 SODIUM PHOSPHATE , MEMBER 2-RELATED"/>
    <property type="match status" value="1"/>
</dbReference>
<dbReference type="InterPro" id="IPR003841">
    <property type="entry name" value="Na/Pi_transpt"/>
</dbReference>
<dbReference type="Pfam" id="PF02690">
    <property type="entry name" value="Na_Pi_cotrans"/>
    <property type="match status" value="2"/>
</dbReference>
<feature type="transmembrane region" description="Helical" evidence="6">
    <location>
        <begin position="153"/>
        <end position="172"/>
    </location>
</feature>
<keyword evidence="3 6" id="KW-0812">Transmembrane</keyword>
<dbReference type="GO" id="GO:0005436">
    <property type="term" value="F:sodium:phosphate symporter activity"/>
    <property type="evidence" value="ECO:0007669"/>
    <property type="project" value="InterPro"/>
</dbReference>
<organism evidence="7">
    <name type="scientific">Magnetococcus massalia (strain MO-1)</name>
    <dbReference type="NCBI Taxonomy" id="451514"/>
    <lineage>
        <taxon>Bacteria</taxon>
        <taxon>Pseudomonadati</taxon>
        <taxon>Pseudomonadota</taxon>
        <taxon>Magnetococcia</taxon>
        <taxon>Magnetococcales</taxon>
        <taxon>Magnetococcaceae</taxon>
        <taxon>Magnetococcus</taxon>
    </lineage>
</organism>
<evidence type="ECO:0000256" key="5">
    <source>
        <dbReference type="ARBA" id="ARBA00023136"/>
    </source>
</evidence>
<feature type="transmembrane region" description="Helical" evidence="6">
    <location>
        <begin position="184"/>
        <end position="207"/>
    </location>
</feature>
<protein>
    <submittedName>
        <fullName evidence="7">Putative Na+/Pi cotransporter</fullName>
    </submittedName>
</protein>
<dbReference type="PANTHER" id="PTHR10010:SF46">
    <property type="entry name" value="SODIUM-DEPENDENT PHOSPHATE TRANSPORT PROTEIN 2B"/>
    <property type="match status" value="1"/>
</dbReference>
<evidence type="ECO:0000256" key="3">
    <source>
        <dbReference type="ARBA" id="ARBA00022692"/>
    </source>
</evidence>
<feature type="transmembrane region" description="Helical" evidence="6">
    <location>
        <begin position="214"/>
        <end position="230"/>
    </location>
</feature>
<evidence type="ECO:0000256" key="6">
    <source>
        <dbReference type="SAM" id="Phobius"/>
    </source>
</evidence>
<accession>A0A1S7LJ01</accession>
<dbReference type="EMBL" id="LO017727">
    <property type="protein sequence ID" value="CRH06932.1"/>
    <property type="molecule type" value="Genomic_DNA"/>
</dbReference>
<dbReference type="NCBIfam" id="NF037997">
    <property type="entry name" value="Na_Pi_symport"/>
    <property type="match status" value="1"/>
</dbReference>
<sequence length="608" mass="66922">MLRKIFLPIICLLLAYGFWISPDFKEIAAGVAIFLFGMVSMEEGFRVFSGGILEKVLRHTTDKTWKSLSFGVVSTTLMQSSFLVSVITISFVSAGLLGLAQGVGIIFGANLGTTTGAWLVAGLGLKVKISAYAMPMIVFGVIGLFQSSKTWKGIGYILVGLGLLFLGIHHMKEGFETFKASIDLSQFAVGGLQGLLLFTSIGIFATVVMQSSHATLVLIITGLAAGQITYENALALAIGANVGTTITAIIGSISANIAGKRLAAAHLIFNLVTGLLAIVFMTQITTSVDTVSGFIGIGADDFTLKLAVFHTIFNLLGLVVMLPWLQMLVNFLERSLKEPKTDVIAPQHLHDANREIPAAFLESLRLEILHLYDNMTQISLQALNLSDSDLHDETDACDLVKERRKVVDMDVDILYDKQIKALYGQIVEFSGTPQFNLSSEMASRVFDQRVACRRVVEAIKDVKHMRKNLVRYANYENPAIRDEYDKIRGQLLDLLRSLDSVRKEAQNQEDALTVLSLDTLRVRIEDSDVLANDNLDHLIRNKEITDKMATSLMNDSAYAYDVSIKLVQVAETIFVPFDEERLRAVEQALMLSDEELDTVMDYGEKATQ</sequence>
<keyword evidence="5 6" id="KW-0472">Membrane</keyword>